<accession>A0A0K9FH77</accession>
<evidence type="ECO:0000313" key="3">
    <source>
        <dbReference type="Proteomes" id="UP000037326"/>
    </source>
</evidence>
<keyword evidence="1" id="KW-1133">Transmembrane helix</keyword>
<dbReference type="GeneID" id="96596761"/>
<dbReference type="OrthoDB" id="9797976at2"/>
<feature type="transmembrane region" description="Helical" evidence="1">
    <location>
        <begin position="106"/>
        <end position="128"/>
    </location>
</feature>
<reference evidence="3" key="1">
    <citation type="submission" date="2015-07" db="EMBL/GenBank/DDBJ databases">
        <authorList>
            <consortium name="Consortium for Microbial Forensics and Genomics (microFORGE)"/>
            <person name="Knight B.M."/>
            <person name="Roberts D.P."/>
            <person name="Lin D."/>
            <person name="Hari K."/>
            <person name="Fletcher J."/>
            <person name="Melcher U."/>
            <person name="Blagden T."/>
            <person name="Winegar R.A."/>
        </authorList>
    </citation>
    <scope>NUCLEOTIDE SEQUENCE [LARGE SCALE GENOMIC DNA]</scope>
    <source>
        <strain evidence="3">DSM 23493</strain>
    </source>
</reference>
<feature type="transmembrane region" description="Helical" evidence="1">
    <location>
        <begin position="30"/>
        <end position="47"/>
    </location>
</feature>
<sequence>MVLLGALINALLIMAGSLVGRIFKNIPESMKSTVLSIIGLAVALLGIKMGFESDNFIILMISLVVGTVIGEWLDLDKQMNRLGKWVESLFSKNRTDNNQIGIAEGFVTASLIFVVGSMGVIGALDSGLRNDHNILITKGLIDGFISIILTSTLGIGVLLSAVPVFVYQGLIALFAGVISSFIPDAALQMFIQEMTAVGGVMILAIGLNIAGLTKIKAANLLPGLIIVGIVVAIFYIFQ</sequence>
<dbReference type="Pfam" id="PF04474">
    <property type="entry name" value="DUF554"/>
    <property type="match status" value="1"/>
</dbReference>
<dbReference type="AlphaFoldDB" id="A0A0K9FH77"/>
<dbReference type="PANTHER" id="PTHR36111:SF2">
    <property type="entry name" value="INNER MEMBRANE PROTEIN"/>
    <property type="match status" value="1"/>
</dbReference>
<protein>
    <submittedName>
        <fullName evidence="2">Membrane protein</fullName>
    </submittedName>
</protein>
<comment type="caution">
    <text evidence="2">The sequence shown here is derived from an EMBL/GenBank/DDBJ whole genome shotgun (WGS) entry which is preliminary data.</text>
</comment>
<feature type="transmembrane region" description="Helical" evidence="1">
    <location>
        <begin position="56"/>
        <end position="73"/>
    </location>
</feature>
<organism evidence="2 3">
    <name type="scientific">Lysinibacillus xylanilyticus</name>
    <dbReference type="NCBI Taxonomy" id="582475"/>
    <lineage>
        <taxon>Bacteria</taxon>
        <taxon>Bacillati</taxon>
        <taxon>Bacillota</taxon>
        <taxon>Bacilli</taxon>
        <taxon>Bacillales</taxon>
        <taxon>Bacillaceae</taxon>
        <taxon>Lysinibacillus</taxon>
    </lineage>
</organism>
<dbReference type="RefSeq" id="WP_049662601.1">
    <property type="nucleotide sequence ID" value="NZ_JBIWFF010000008.1"/>
</dbReference>
<dbReference type="PANTHER" id="PTHR36111">
    <property type="entry name" value="INNER MEMBRANE PROTEIN-RELATED"/>
    <property type="match status" value="1"/>
</dbReference>
<proteinExistence type="predicted"/>
<dbReference type="InterPro" id="IPR007563">
    <property type="entry name" value="DUF554"/>
</dbReference>
<keyword evidence="1" id="KW-0472">Membrane</keyword>
<feature type="transmembrane region" description="Helical" evidence="1">
    <location>
        <begin position="165"/>
        <end position="182"/>
    </location>
</feature>
<dbReference type="EMBL" id="LFXJ01000002">
    <property type="protein sequence ID" value="KMY33563.1"/>
    <property type="molecule type" value="Genomic_DNA"/>
</dbReference>
<feature type="transmembrane region" description="Helical" evidence="1">
    <location>
        <begin position="194"/>
        <end position="211"/>
    </location>
</feature>
<keyword evidence="1" id="KW-0812">Transmembrane</keyword>
<evidence type="ECO:0000256" key="1">
    <source>
        <dbReference type="SAM" id="Phobius"/>
    </source>
</evidence>
<evidence type="ECO:0000313" key="2">
    <source>
        <dbReference type="EMBL" id="KMY33563.1"/>
    </source>
</evidence>
<feature type="transmembrane region" description="Helical" evidence="1">
    <location>
        <begin position="217"/>
        <end position="237"/>
    </location>
</feature>
<gene>
    <name evidence="2" type="ORF">ACZ11_00290</name>
</gene>
<name>A0A0K9FH77_9BACI</name>
<dbReference type="Proteomes" id="UP000037326">
    <property type="component" value="Unassembled WGS sequence"/>
</dbReference>
<feature type="transmembrane region" description="Helical" evidence="1">
    <location>
        <begin position="140"/>
        <end position="159"/>
    </location>
</feature>